<evidence type="ECO:0000259" key="2">
    <source>
        <dbReference type="Pfam" id="PF13649"/>
    </source>
</evidence>
<dbReference type="AlphaFoldDB" id="A0A517SRX2"/>
<dbReference type="InterPro" id="IPR041698">
    <property type="entry name" value="Methyltransf_25"/>
</dbReference>
<keyword evidence="3" id="KW-0808">Transferase</keyword>
<evidence type="ECO:0000256" key="1">
    <source>
        <dbReference type="SAM" id="MobiDB-lite"/>
    </source>
</evidence>
<dbReference type="Proteomes" id="UP000315003">
    <property type="component" value="Chromosome"/>
</dbReference>
<dbReference type="Pfam" id="PF13649">
    <property type="entry name" value="Methyltransf_25"/>
    <property type="match status" value="1"/>
</dbReference>
<gene>
    <name evidence="3" type="ORF">SV7mr_13690</name>
</gene>
<dbReference type="GO" id="GO:0008168">
    <property type="term" value="F:methyltransferase activity"/>
    <property type="evidence" value="ECO:0007669"/>
    <property type="project" value="UniProtKB-KW"/>
</dbReference>
<keyword evidence="3" id="KW-0489">Methyltransferase</keyword>
<accession>A0A517SRX2</accession>
<protein>
    <submittedName>
        <fullName evidence="3">16S ribosomal RNA methyltransferase KsgA/Dim1 family protein</fullName>
    </submittedName>
</protein>
<feature type="compositionally biased region" description="Polar residues" evidence="1">
    <location>
        <begin position="8"/>
        <end position="17"/>
    </location>
</feature>
<dbReference type="EMBL" id="CP036272">
    <property type="protein sequence ID" value="QDT58868.1"/>
    <property type="molecule type" value="Genomic_DNA"/>
</dbReference>
<keyword evidence="4" id="KW-1185">Reference proteome</keyword>
<dbReference type="CDD" id="cd02440">
    <property type="entry name" value="AdoMet_MTases"/>
    <property type="match status" value="1"/>
</dbReference>
<proteinExistence type="predicted"/>
<feature type="domain" description="Methyltransferase" evidence="2">
    <location>
        <begin position="95"/>
        <end position="177"/>
    </location>
</feature>
<sequence length="243" mass="26670">MPALPDQCQLSSSQPRSTPCEGVANSNINPSRRNGKRATASQSTPNFRRHRLSDSITFLKEFLRHPTRVGAIAPSSPGLVRAMVESFDWQTVRNVVEFGPGTGVFTEAVAKSLHPEAKFVAIEQGADMVQTTRQRCPDVNVIHGSATDLNSICEAAGIGQIDAVVCGLPWASFPESLQTEIMDVMLDRMADGATFATFAYWQGVILPAGLRFSKRLKRSFSEVGRSNTVWRNLPPAFVYRCKK</sequence>
<dbReference type="GO" id="GO:0032259">
    <property type="term" value="P:methylation"/>
    <property type="evidence" value="ECO:0007669"/>
    <property type="project" value="UniProtKB-KW"/>
</dbReference>
<organism evidence="3 4">
    <name type="scientific">Stieleria bergensis</name>
    <dbReference type="NCBI Taxonomy" id="2528025"/>
    <lineage>
        <taxon>Bacteria</taxon>
        <taxon>Pseudomonadati</taxon>
        <taxon>Planctomycetota</taxon>
        <taxon>Planctomycetia</taxon>
        <taxon>Pirellulales</taxon>
        <taxon>Pirellulaceae</taxon>
        <taxon>Stieleria</taxon>
    </lineage>
</organism>
<dbReference type="SUPFAM" id="SSF53335">
    <property type="entry name" value="S-adenosyl-L-methionine-dependent methyltransferases"/>
    <property type="match status" value="1"/>
</dbReference>
<dbReference type="Gene3D" id="3.40.50.150">
    <property type="entry name" value="Vaccinia Virus protein VP39"/>
    <property type="match status" value="1"/>
</dbReference>
<evidence type="ECO:0000313" key="4">
    <source>
        <dbReference type="Proteomes" id="UP000315003"/>
    </source>
</evidence>
<name>A0A517SRX2_9BACT</name>
<reference evidence="3 4" key="1">
    <citation type="submission" date="2019-02" db="EMBL/GenBank/DDBJ databases">
        <title>Deep-cultivation of Planctomycetes and their phenomic and genomic characterization uncovers novel biology.</title>
        <authorList>
            <person name="Wiegand S."/>
            <person name="Jogler M."/>
            <person name="Boedeker C."/>
            <person name="Pinto D."/>
            <person name="Vollmers J."/>
            <person name="Rivas-Marin E."/>
            <person name="Kohn T."/>
            <person name="Peeters S.H."/>
            <person name="Heuer A."/>
            <person name="Rast P."/>
            <person name="Oberbeckmann S."/>
            <person name="Bunk B."/>
            <person name="Jeske O."/>
            <person name="Meyerdierks A."/>
            <person name="Storesund J.E."/>
            <person name="Kallscheuer N."/>
            <person name="Luecker S."/>
            <person name="Lage O.M."/>
            <person name="Pohl T."/>
            <person name="Merkel B.J."/>
            <person name="Hornburger P."/>
            <person name="Mueller R.-W."/>
            <person name="Bruemmer F."/>
            <person name="Labrenz M."/>
            <person name="Spormann A.M."/>
            <person name="Op den Camp H."/>
            <person name="Overmann J."/>
            <person name="Amann R."/>
            <person name="Jetten M.S.M."/>
            <person name="Mascher T."/>
            <person name="Medema M.H."/>
            <person name="Devos D.P."/>
            <person name="Kaster A.-K."/>
            <person name="Ovreas L."/>
            <person name="Rohde M."/>
            <person name="Galperin M.Y."/>
            <person name="Jogler C."/>
        </authorList>
    </citation>
    <scope>NUCLEOTIDE SEQUENCE [LARGE SCALE GENOMIC DNA]</scope>
    <source>
        <strain evidence="3 4">SV_7m_r</strain>
    </source>
</reference>
<feature type="region of interest" description="Disordered" evidence="1">
    <location>
        <begin position="1"/>
        <end position="47"/>
    </location>
</feature>
<evidence type="ECO:0000313" key="3">
    <source>
        <dbReference type="EMBL" id="QDT58868.1"/>
    </source>
</evidence>
<dbReference type="InterPro" id="IPR029063">
    <property type="entry name" value="SAM-dependent_MTases_sf"/>
</dbReference>